<dbReference type="AlphaFoldDB" id="A0AAF0QQV5"/>
<feature type="compositionally biased region" description="Polar residues" evidence="1">
    <location>
        <begin position="20"/>
        <end position="35"/>
    </location>
</feature>
<name>A0AAF0QQV5_SOLVR</name>
<keyword evidence="3" id="KW-1185">Reference proteome</keyword>
<accession>A0AAF0QQV5</accession>
<protein>
    <submittedName>
        <fullName evidence="2">Uncharacterized protein</fullName>
    </submittedName>
</protein>
<dbReference type="Proteomes" id="UP001234989">
    <property type="component" value="Chromosome 4"/>
</dbReference>
<proteinExistence type="predicted"/>
<gene>
    <name evidence="2" type="ORF">MTR67_018476</name>
</gene>
<dbReference type="EMBL" id="CP133615">
    <property type="protein sequence ID" value="WMV25091.1"/>
    <property type="molecule type" value="Genomic_DNA"/>
</dbReference>
<feature type="region of interest" description="Disordered" evidence="1">
    <location>
        <begin position="20"/>
        <end position="47"/>
    </location>
</feature>
<sequence>MKPILTKSKDDDEVEEYCSNTAPTSEESTRFNTLTCPPPAPKKRKSSSRCHCFSEFFNPPSDLESVFIS</sequence>
<evidence type="ECO:0000313" key="3">
    <source>
        <dbReference type="Proteomes" id="UP001234989"/>
    </source>
</evidence>
<evidence type="ECO:0000256" key="1">
    <source>
        <dbReference type="SAM" id="MobiDB-lite"/>
    </source>
</evidence>
<reference evidence="2" key="1">
    <citation type="submission" date="2023-08" db="EMBL/GenBank/DDBJ databases">
        <title>A de novo genome assembly of Solanum verrucosum Schlechtendal, a Mexican diploid species geographically isolated from the other diploid A-genome species in potato relatives.</title>
        <authorList>
            <person name="Hosaka K."/>
        </authorList>
    </citation>
    <scope>NUCLEOTIDE SEQUENCE</scope>
    <source>
        <tissue evidence="2">Young leaves</tissue>
    </source>
</reference>
<evidence type="ECO:0000313" key="2">
    <source>
        <dbReference type="EMBL" id="WMV25091.1"/>
    </source>
</evidence>
<organism evidence="2 3">
    <name type="scientific">Solanum verrucosum</name>
    <dbReference type="NCBI Taxonomy" id="315347"/>
    <lineage>
        <taxon>Eukaryota</taxon>
        <taxon>Viridiplantae</taxon>
        <taxon>Streptophyta</taxon>
        <taxon>Embryophyta</taxon>
        <taxon>Tracheophyta</taxon>
        <taxon>Spermatophyta</taxon>
        <taxon>Magnoliopsida</taxon>
        <taxon>eudicotyledons</taxon>
        <taxon>Gunneridae</taxon>
        <taxon>Pentapetalae</taxon>
        <taxon>asterids</taxon>
        <taxon>lamiids</taxon>
        <taxon>Solanales</taxon>
        <taxon>Solanaceae</taxon>
        <taxon>Solanoideae</taxon>
        <taxon>Solaneae</taxon>
        <taxon>Solanum</taxon>
    </lineage>
</organism>